<evidence type="ECO:0000256" key="3">
    <source>
        <dbReference type="ARBA" id="ARBA00023237"/>
    </source>
</evidence>
<evidence type="ECO:0000256" key="4">
    <source>
        <dbReference type="PROSITE-ProRule" id="PRU00473"/>
    </source>
</evidence>
<keyword evidence="6" id="KW-0969">Cilium</keyword>
<dbReference type="Pfam" id="PF00691">
    <property type="entry name" value="OmpA"/>
    <property type="match status" value="1"/>
</dbReference>
<dbReference type="EMBL" id="CP030041">
    <property type="protein sequence ID" value="AWW31584.1"/>
    <property type="molecule type" value="Genomic_DNA"/>
</dbReference>
<dbReference type="InterPro" id="IPR006664">
    <property type="entry name" value="OMP_bac"/>
</dbReference>
<dbReference type="PRINTS" id="PR01021">
    <property type="entry name" value="OMPADOMAIN"/>
</dbReference>
<dbReference type="PROSITE" id="PS51257">
    <property type="entry name" value="PROKAR_LIPOPROTEIN"/>
    <property type="match status" value="1"/>
</dbReference>
<dbReference type="SUPFAM" id="SSF103088">
    <property type="entry name" value="OmpA-like"/>
    <property type="match status" value="1"/>
</dbReference>
<dbReference type="AlphaFoldDB" id="A0A2Z4IL15"/>
<dbReference type="KEGG" id="est:DN752_16450"/>
<protein>
    <submittedName>
        <fullName evidence="6">Flagellar motor protein MotB</fullName>
    </submittedName>
</protein>
<dbReference type="SUPFAM" id="SSF49464">
    <property type="entry name" value="Carboxypeptidase regulatory domain-like"/>
    <property type="match status" value="1"/>
</dbReference>
<proteinExistence type="predicted"/>
<dbReference type="RefSeq" id="WP_112784959.1">
    <property type="nucleotide sequence ID" value="NZ_CP030041.1"/>
</dbReference>
<dbReference type="InterPro" id="IPR011659">
    <property type="entry name" value="WD40"/>
</dbReference>
<keyword evidence="6" id="KW-0966">Cell projection</keyword>
<dbReference type="Gene3D" id="2.60.40.1120">
    <property type="entry name" value="Carboxypeptidase-like, regulatory domain"/>
    <property type="match status" value="1"/>
</dbReference>
<gene>
    <name evidence="6" type="ORF">DN752_16450</name>
</gene>
<dbReference type="Pfam" id="PF13620">
    <property type="entry name" value="CarboxypepD_reg"/>
    <property type="match status" value="1"/>
</dbReference>
<accession>A0A2Z4IL15</accession>
<keyword evidence="3" id="KW-0998">Cell outer membrane</keyword>
<keyword evidence="6" id="KW-0282">Flagellum</keyword>
<organism evidence="6 7">
    <name type="scientific">Echinicola strongylocentroti</name>
    <dbReference type="NCBI Taxonomy" id="1795355"/>
    <lineage>
        <taxon>Bacteria</taxon>
        <taxon>Pseudomonadati</taxon>
        <taxon>Bacteroidota</taxon>
        <taxon>Cytophagia</taxon>
        <taxon>Cytophagales</taxon>
        <taxon>Cyclobacteriaceae</taxon>
        <taxon>Echinicola</taxon>
    </lineage>
</organism>
<reference evidence="6 7" key="1">
    <citation type="submission" date="2018-06" db="EMBL/GenBank/DDBJ databases">
        <title>Echinicola strongylocentroti sp. nov., isolated from a sea urchin Strongylocentrotus intermedius.</title>
        <authorList>
            <person name="Bae S.S."/>
        </authorList>
    </citation>
    <scope>NUCLEOTIDE SEQUENCE [LARGE SCALE GENOMIC DNA]</scope>
    <source>
        <strain evidence="6 7">MEBiC08714</strain>
    </source>
</reference>
<evidence type="ECO:0000256" key="1">
    <source>
        <dbReference type="ARBA" id="ARBA00004442"/>
    </source>
</evidence>
<dbReference type="PANTHER" id="PTHR30329">
    <property type="entry name" value="STATOR ELEMENT OF FLAGELLAR MOTOR COMPLEX"/>
    <property type="match status" value="1"/>
</dbReference>
<feature type="domain" description="OmpA-like" evidence="5">
    <location>
        <begin position="540"/>
        <end position="659"/>
    </location>
</feature>
<dbReference type="Pfam" id="PF07676">
    <property type="entry name" value="PD40"/>
    <property type="match status" value="1"/>
</dbReference>
<dbReference type="Gene3D" id="3.30.1330.60">
    <property type="entry name" value="OmpA-like domain"/>
    <property type="match status" value="1"/>
</dbReference>
<keyword evidence="7" id="KW-1185">Reference proteome</keyword>
<dbReference type="InterPro" id="IPR036737">
    <property type="entry name" value="OmpA-like_sf"/>
</dbReference>
<dbReference type="PROSITE" id="PS51123">
    <property type="entry name" value="OMPA_2"/>
    <property type="match status" value="1"/>
</dbReference>
<evidence type="ECO:0000259" key="5">
    <source>
        <dbReference type="PROSITE" id="PS51123"/>
    </source>
</evidence>
<dbReference type="OrthoDB" id="9809364at2"/>
<keyword evidence="2 4" id="KW-0472">Membrane</keyword>
<sequence>MMKRTTYYFLTVLILAGVCSCSSLKNRDLIKGDQQYEMLNYAVAVNHYRIAWERTELPEVARGLARSYFEMREFDLAESWYARLDREDQLSNQDRLDFAKALIANSKFDEAQKQLIKYNRSEAAEVSQEEINNLLETVKEAKTLLNASKDVRITNLQGVNSSFADFGAFIKDSTLVFVSDRMDQDPDKMKVDQYNALRSDIYGWTGNGYLNVYEATGDWDKYDVDTVLMLDEYKSDHHSGPVYETEKMVFWVKAGKPGDKKKGDNVNKKNYTLYPQVFYKMKRDTVWGELKGLPFNNPYEYSVSDPFWDEKEERLYFSSDKPGGYGKADIYYSKFMGEDKWSEPINLGDEINTFGDERTPFVDNKGQLYFSSDSRKGLGGLDVFMSKPKGNNWQKPTNLGAPINSTRDDFAYFINPEIPDRGVLSSDRQGGEGWDDVYAFVLDINSKIFLSGTVKDKESLLPLPNAVVVLSDRSTGTEFTYVTDEKGEYSFQLNEETVYDIEGKKTDYITAEITGLSTEGIRLFADSTIVRDLYLDKIEIGKTIELENIYYDFDKWEIRPDAALELDKLVKILEDNPTMKIELNSHTDSRGSDSYNQTLSEKRAQSAVDYIISKGVSRVRIEAKGYGESRLLNDCDDGVECTDEQHQDNRRTEFTIVDY</sequence>
<dbReference type="InterPro" id="IPR006665">
    <property type="entry name" value="OmpA-like"/>
</dbReference>
<evidence type="ECO:0000256" key="2">
    <source>
        <dbReference type="ARBA" id="ARBA00023136"/>
    </source>
</evidence>
<dbReference type="InterPro" id="IPR050330">
    <property type="entry name" value="Bact_OuterMem_StrucFunc"/>
</dbReference>
<evidence type="ECO:0000313" key="7">
    <source>
        <dbReference type="Proteomes" id="UP000248688"/>
    </source>
</evidence>
<dbReference type="InterPro" id="IPR008969">
    <property type="entry name" value="CarboxyPept-like_regulatory"/>
</dbReference>
<dbReference type="CDD" id="cd07185">
    <property type="entry name" value="OmpA_C-like"/>
    <property type="match status" value="1"/>
</dbReference>
<dbReference type="GO" id="GO:0009279">
    <property type="term" value="C:cell outer membrane"/>
    <property type="evidence" value="ECO:0007669"/>
    <property type="project" value="UniProtKB-SubCell"/>
</dbReference>
<name>A0A2Z4IL15_9BACT</name>
<dbReference type="SUPFAM" id="SSF82171">
    <property type="entry name" value="DPP6 N-terminal domain-like"/>
    <property type="match status" value="1"/>
</dbReference>
<dbReference type="Proteomes" id="UP000248688">
    <property type="component" value="Chromosome"/>
</dbReference>
<evidence type="ECO:0000313" key="6">
    <source>
        <dbReference type="EMBL" id="AWW31584.1"/>
    </source>
</evidence>
<comment type="subcellular location">
    <subcellularLocation>
        <location evidence="1">Cell outer membrane</location>
    </subcellularLocation>
</comment>
<dbReference type="PANTHER" id="PTHR30329:SF21">
    <property type="entry name" value="LIPOPROTEIN YIAD-RELATED"/>
    <property type="match status" value="1"/>
</dbReference>